<dbReference type="SUPFAM" id="SSF47005">
    <property type="entry name" value="Peripheral subunit-binding domain of 2-oxo acid dehydrogenase complex"/>
    <property type="match status" value="1"/>
</dbReference>
<feature type="compositionally biased region" description="Low complexity" evidence="8">
    <location>
        <begin position="100"/>
        <end position="113"/>
    </location>
</feature>
<keyword evidence="4 7" id="KW-0450">Lipoyl</keyword>
<feature type="domain" description="Lipoyl-binding" evidence="9">
    <location>
        <begin position="1"/>
        <end position="58"/>
    </location>
</feature>
<proteinExistence type="inferred from homology"/>
<evidence type="ECO:0000313" key="12">
    <source>
        <dbReference type="Proteomes" id="UP001244341"/>
    </source>
</evidence>
<feature type="domain" description="Peripheral subunit-binding (PSBD)" evidence="10">
    <location>
        <begin position="115"/>
        <end position="152"/>
    </location>
</feature>
<evidence type="ECO:0000256" key="5">
    <source>
        <dbReference type="ARBA" id="ARBA00022946"/>
    </source>
</evidence>
<evidence type="ECO:0000256" key="1">
    <source>
        <dbReference type="ARBA" id="ARBA00001938"/>
    </source>
</evidence>
<dbReference type="InterPro" id="IPR050743">
    <property type="entry name" value="2-oxoacid_DH_E2_comp"/>
</dbReference>
<evidence type="ECO:0000256" key="2">
    <source>
        <dbReference type="ARBA" id="ARBA00007317"/>
    </source>
</evidence>
<evidence type="ECO:0000259" key="10">
    <source>
        <dbReference type="PROSITE" id="PS51826"/>
    </source>
</evidence>
<organism evidence="11 12">
    <name type="scientific">Tetradesmus obliquus</name>
    <name type="common">Green alga</name>
    <name type="synonym">Acutodesmus obliquus</name>
    <dbReference type="NCBI Taxonomy" id="3088"/>
    <lineage>
        <taxon>Eukaryota</taxon>
        <taxon>Viridiplantae</taxon>
        <taxon>Chlorophyta</taxon>
        <taxon>core chlorophytes</taxon>
        <taxon>Chlorophyceae</taxon>
        <taxon>CS clade</taxon>
        <taxon>Sphaeropleales</taxon>
        <taxon>Scenedesmaceae</taxon>
        <taxon>Tetradesmus</taxon>
    </lineage>
</organism>
<dbReference type="InterPro" id="IPR001078">
    <property type="entry name" value="2-oxoacid_DH_actylTfrase"/>
</dbReference>
<evidence type="ECO:0000256" key="8">
    <source>
        <dbReference type="SAM" id="MobiDB-lite"/>
    </source>
</evidence>
<dbReference type="PANTHER" id="PTHR43178:SF14">
    <property type="entry name" value="LIPOAMIDE ACYLTRANSFERASE COMPONENT OF BRANCHED-CHAIN ALPHA-KETO ACID DEHYDROGENASE COMPLEX, MITOCHONDRIAL"/>
    <property type="match status" value="1"/>
</dbReference>
<dbReference type="PANTHER" id="PTHR43178">
    <property type="entry name" value="DIHYDROLIPOAMIDE ACETYLTRANSFERASE COMPONENT OF PYRUVATE DEHYDROGENASE COMPLEX"/>
    <property type="match status" value="1"/>
</dbReference>
<dbReference type="SUPFAM" id="SSF51230">
    <property type="entry name" value="Single hybrid motif"/>
    <property type="match status" value="1"/>
</dbReference>
<protein>
    <recommendedName>
        <fullName evidence="7">Dihydrolipoamide acetyltransferase component of pyruvate dehydrogenase complex</fullName>
        <ecNumber evidence="7">2.3.1.-</ecNumber>
    </recommendedName>
</protein>
<dbReference type="SUPFAM" id="SSF52777">
    <property type="entry name" value="CoA-dependent acyltransferases"/>
    <property type="match status" value="1"/>
</dbReference>
<keyword evidence="5" id="KW-0809">Transit peptide</keyword>
<comment type="similarity">
    <text evidence="2 7">Belongs to the 2-oxoacid dehydrogenase family.</text>
</comment>
<dbReference type="CDD" id="cd06849">
    <property type="entry name" value="lipoyl_domain"/>
    <property type="match status" value="1"/>
</dbReference>
<dbReference type="EC" id="2.3.1.-" evidence="7"/>
<dbReference type="PROSITE" id="PS50968">
    <property type="entry name" value="BIOTINYL_LIPOYL"/>
    <property type="match status" value="1"/>
</dbReference>
<comment type="cofactor">
    <cofactor evidence="1 7">
        <name>(R)-lipoate</name>
        <dbReference type="ChEBI" id="CHEBI:83088"/>
    </cofactor>
</comment>
<evidence type="ECO:0000313" key="11">
    <source>
        <dbReference type="EMBL" id="WIA09649.1"/>
    </source>
</evidence>
<evidence type="ECO:0000256" key="7">
    <source>
        <dbReference type="RuleBase" id="RU003423"/>
    </source>
</evidence>
<evidence type="ECO:0000256" key="6">
    <source>
        <dbReference type="ARBA" id="ARBA00023315"/>
    </source>
</evidence>
<dbReference type="Pfam" id="PF00364">
    <property type="entry name" value="Biotin_lipoyl"/>
    <property type="match status" value="1"/>
</dbReference>
<dbReference type="Pfam" id="PF00198">
    <property type="entry name" value="2-oxoacid_dh"/>
    <property type="match status" value="1"/>
</dbReference>
<dbReference type="Gene3D" id="4.10.320.10">
    <property type="entry name" value="E3-binding domain"/>
    <property type="match status" value="1"/>
</dbReference>
<reference evidence="11 12" key="1">
    <citation type="submission" date="2023-05" db="EMBL/GenBank/DDBJ databases">
        <title>A 100% complete, gapless, phased diploid assembly of the Scenedesmus obliquus UTEX 3031 genome.</title>
        <authorList>
            <person name="Biondi T.C."/>
            <person name="Hanschen E.R."/>
            <person name="Kwon T."/>
            <person name="Eng W."/>
            <person name="Kruse C.P.S."/>
            <person name="Koehler S.I."/>
            <person name="Kunde Y."/>
            <person name="Gleasner C.D."/>
            <person name="You Mak K.T."/>
            <person name="Polle J."/>
            <person name="Hovde B.T."/>
            <person name="Starkenburg S.R."/>
        </authorList>
    </citation>
    <scope>NUCLEOTIDE SEQUENCE [LARGE SCALE GENOMIC DNA]</scope>
    <source>
        <strain evidence="11 12">DOE0152z</strain>
    </source>
</reference>
<dbReference type="InterPro" id="IPR036625">
    <property type="entry name" value="E3-bd_dom_sf"/>
</dbReference>
<keyword evidence="6 7" id="KW-0012">Acyltransferase</keyword>
<dbReference type="PROSITE" id="PS00189">
    <property type="entry name" value="LIPOYL"/>
    <property type="match status" value="1"/>
</dbReference>
<feature type="region of interest" description="Disordered" evidence="8">
    <location>
        <begin position="61"/>
        <end position="116"/>
    </location>
</feature>
<dbReference type="InterPro" id="IPR003016">
    <property type="entry name" value="2-oxoA_DH_lipoyl-BS"/>
</dbReference>
<feature type="compositionally biased region" description="Low complexity" evidence="8">
    <location>
        <begin position="61"/>
        <end position="89"/>
    </location>
</feature>
<dbReference type="EMBL" id="CP126208">
    <property type="protein sequence ID" value="WIA09649.1"/>
    <property type="molecule type" value="Genomic_DNA"/>
</dbReference>
<keyword evidence="3 7" id="KW-0808">Transferase</keyword>
<name>A0ABY8TL63_TETOB</name>
<dbReference type="Proteomes" id="UP001244341">
    <property type="component" value="Chromosome 1b"/>
</dbReference>
<evidence type="ECO:0000256" key="3">
    <source>
        <dbReference type="ARBA" id="ARBA00022679"/>
    </source>
</evidence>
<dbReference type="Gene3D" id="2.40.50.100">
    <property type="match status" value="1"/>
</dbReference>
<dbReference type="PROSITE" id="PS51826">
    <property type="entry name" value="PSBD"/>
    <property type="match status" value="1"/>
</dbReference>
<dbReference type="Gene3D" id="3.30.559.10">
    <property type="entry name" value="Chloramphenicol acetyltransferase-like domain"/>
    <property type="match status" value="1"/>
</dbReference>
<gene>
    <name evidence="11" type="ORF">OEZ85_009036</name>
</gene>
<sequence>MQWFVKEGDVVDEFQPLCEVQSDKAAIEITSRYAGTIVKVHHAQGDLVKVGAPLVDIRTPGAQPAAEDAADAPSSSSSSSSATGAAAEAYDYDPSRPGKDSSSGGSGSDSSSSVLAAPTVRRLARELGVDLARVQGTGPSGRVLREDVERFKAGLVSSIADKLVDRIAAKAGPSSAGKLYAELGDVAAAEAALSAHDMTPTPAAAAGAAAAAAGTAAAPAAAAGAGGSSEALIRIPIRGYRRAMVKSATEAGSIPTFHFMDEVEVEGLLGLRRLLKDDPALDGAKLTYLPFVVKALSLTLHRHPGLNVSLEAGGAALLQRASHNIGVAMATSNGLVVPNVKQVESKSIPEIARELAHLQQLAAAGRLSTDDVSHGSLTISNIGTVGGTNATPMLNPPEVAIVALGRVQPLPRYDASGTSLVKKHIMNVSWGGDHRVVDGAALAEFSNSWKQLLQQPERLLMHLR</sequence>
<dbReference type="Pfam" id="PF02817">
    <property type="entry name" value="E3_binding"/>
    <property type="match status" value="1"/>
</dbReference>
<dbReference type="InterPro" id="IPR000089">
    <property type="entry name" value="Biotin_lipoyl"/>
</dbReference>
<keyword evidence="12" id="KW-1185">Reference proteome</keyword>
<evidence type="ECO:0000259" key="9">
    <source>
        <dbReference type="PROSITE" id="PS50968"/>
    </source>
</evidence>
<dbReference type="InterPro" id="IPR004167">
    <property type="entry name" value="PSBD"/>
</dbReference>
<dbReference type="InterPro" id="IPR023213">
    <property type="entry name" value="CAT-like_dom_sf"/>
</dbReference>
<dbReference type="InterPro" id="IPR011053">
    <property type="entry name" value="Single_hybrid_motif"/>
</dbReference>
<evidence type="ECO:0000256" key="4">
    <source>
        <dbReference type="ARBA" id="ARBA00022823"/>
    </source>
</evidence>
<accession>A0ABY8TL63</accession>